<dbReference type="KEGG" id="fro:AALO17_23510"/>
<organism evidence="1 2">
    <name type="scientific">Faecalibaculum rodentium</name>
    <dbReference type="NCBI Taxonomy" id="1702221"/>
    <lineage>
        <taxon>Bacteria</taxon>
        <taxon>Bacillati</taxon>
        <taxon>Bacillota</taxon>
        <taxon>Erysipelotrichia</taxon>
        <taxon>Erysipelotrichales</taxon>
        <taxon>Erysipelotrichaceae</taxon>
        <taxon>Faecalibaculum</taxon>
    </lineage>
</organism>
<dbReference type="STRING" id="1702221.AALO17_23510"/>
<proteinExistence type="predicted"/>
<sequence length="43" mass="4675">MAASFLFVYQLDYSARHAPAKRQFGQTVTIGRGLFVTGDPGLS</sequence>
<dbReference type="Proteomes" id="UP000069771">
    <property type="component" value="Chromosome"/>
</dbReference>
<evidence type="ECO:0000313" key="2">
    <source>
        <dbReference type="Proteomes" id="UP000069771"/>
    </source>
</evidence>
<evidence type="ECO:0000313" key="1">
    <source>
        <dbReference type="EMBL" id="AMK55485.1"/>
    </source>
</evidence>
<reference evidence="1 2" key="1">
    <citation type="journal article" date="2016" name="Gut Pathog.">
        <title>Whole genome sequencing of "Faecalibaculum rodentium" ALO17, isolated from C57BL/6J laboratory mouse feces.</title>
        <authorList>
            <person name="Lim S."/>
            <person name="Chang D.H."/>
            <person name="Ahn S."/>
            <person name="Kim B.C."/>
        </authorList>
    </citation>
    <scope>NUCLEOTIDE SEQUENCE [LARGE SCALE GENOMIC DNA]</scope>
    <source>
        <strain evidence="1 2">Alo17</strain>
    </source>
</reference>
<accession>A0A140DXV8</accession>
<dbReference type="AlphaFoldDB" id="A0A140DXV8"/>
<gene>
    <name evidence="1" type="ORF">AALO17_23510</name>
</gene>
<protein>
    <submittedName>
        <fullName evidence="1">Uncharacterized protein</fullName>
    </submittedName>
</protein>
<name>A0A140DXV8_9FIRM</name>
<keyword evidence="2" id="KW-1185">Reference proteome</keyword>
<dbReference type="EMBL" id="CP011391">
    <property type="protein sequence ID" value="AMK55485.1"/>
    <property type="molecule type" value="Genomic_DNA"/>
</dbReference>